<keyword evidence="1" id="KW-1133">Transmembrane helix</keyword>
<dbReference type="EMBL" id="FOAK01000013">
    <property type="protein sequence ID" value="SEL25111.1"/>
    <property type="molecule type" value="Genomic_DNA"/>
</dbReference>
<evidence type="ECO:0000313" key="3">
    <source>
        <dbReference type="Proteomes" id="UP000199506"/>
    </source>
</evidence>
<organism evidence="2 3">
    <name type="scientific">Methanobrevibacter gottschalkii</name>
    <dbReference type="NCBI Taxonomy" id="190974"/>
    <lineage>
        <taxon>Archaea</taxon>
        <taxon>Methanobacteriati</taxon>
        <taxon>Methanobacteriota</taxon>
        <taxon>Methanomada group</taxon>
        <taxon>Methanobacteria</taxon>
        <taxon>Methanobacteriales</taxon>
        <taxon>Methanobacteriaceae</taxon>
        <taxon>Methanobrevibacter</taxon>
    </lineage>
</organism>
<dbReference type="RefSeq" id="WP_091699802.1">
    <property type="nucleotide sequence ID" value="NZ_FOAK01000013.1"/>
</dbReference>
<reference evidence="2 3" key="1">
    <citation type="submission" date="2016-10" db="EMBL/GenBank/DDBJ databases">
        <authorList>
            <person name="de Groot N.N."/>
        </authorList>
    </citation>
    <scope>NUCLEOTIDE SEQUENCE [LARGE SCALE GENOMIC DNA]</scope>
    <source>
        <strain evidence="2 3">DSM 11978</strain>
    </source>
</reference>
<protein>
    <submittedName>
        <fullName evidence="2">Class III signal peptide</fullName>
    </submittedName>
</protein>
<evidence type="ECO:0000313" key="2">
    <source>
        <dbReference type="EMBL" id="SEL25111.1"/>
    </source>
</evidence>
<sequence length="60" mass="6759">MFRKRIDSKGQGSAELILIIGGLIVIVLLIASYISNITEKTQTNIQNLLKTERDFLINKI</sequence>
<gene>
    <name evidence="2" type="ORF">SAMN05216439_0234</name>
</gene>
<accession>A0A1H7NNX2</accession>
<name>A0A1H7NNX2_9EURY</name>
<dbReference type="InterPro" id="IPR007166">
    <property type="entry name" value="Class3_signal_pept_motif"/>
</dbReference>
<dbReference type="Pfam" id="PF04021">
    <property type="entry name" value="Class_IIIsignal"/>
    <property type="match status" value="1"/>
</dbReference>
<dbReference type="Proteomes" id="UP000199506">
    <property type="component" value="Unassembled WGS sequence"/>
</dbReference>
<feature type="transmembrane region" description="Helical" evidence="1">
    <location>
        <begin position="12"/>
        <end position="34"/>
    </location>
</feature>
<dbReference type="AlphaFoldDB" id="A0A1H7NNX2"/>
<proteinExistence type="predicted"/>
<dbReference type="STRING" id="190974.SAMN05216439_0234"/>
<evidence type="ECO:0000256" key="1">
    <source>
        <dbReference type="SAM" id="Phobius"/>
    </source>
</evidence>
<keyword evidence="1" id="KW-0472">Membrane</keyword>
<keyword evidence="1" id="KW-0812">Transmembrane</keyword>